<evidence type="ECO:0000256" key="1">
    <source>
        <dbReference type="SAM" id="MobiDB-lite"/>
    </source>
</evidence>
<protein>
    <submittedName>
        <fullName evidence="2">Uncharacterized protein</fullName>
    </submittedName>
</protein>
<sequence>MSVTETATDGGKTETKMPTMNLSAEDTEELRLLDAAVNRIRKQIPKTPYIMSVPYAEPRYHHPDR</sequence>
<reference evidence="2" key="1">
    <citation type="submission" date="2022-10" db="EMBL/GenBank/DDBJ databases">
        <title>Culturing micro-colonial fungi from biological soil crusts in the Mojave desert and describing Neophaeococcomyces mojavensis, and introducing the new genera and species Taxawa tesnikishii.</title>
        <authorList>
            <person name="Kurbessoian T."/>
            <person name="Stajich J.E."/>
        </authorList>
    </citation>
    <scope>NUCLEOTIDE SEQUENCE</scope>
    <source>
        <strain evidence="2">TK_1</strain>
    </source>
</reference>
<keyword evidence="3" id="KW-1185">Reference proteome</keyword>
<evidence type="ECO:0000313" key="3">
    <source>
        <dbReference type="Proteomes" id="UP001172684"/>
    </source>
</evidence>
<organism evidence="2 3">
    <name type="scientific">Coniosporium apollinis</name>
    <dbReference type="NCBI Taxonomy" id="61459"/>
    <lineage>
        <taxon>Eukaryota</taxon>
        <taxon>Fungi</taxon>
        <taxon>Dikarya</taxon>
        <taxon>Ascomycota</taxon>
        <taxon>Pezizomycotina</taxon>
        <taxon>Dothideomycetes</taxon>
        <taxon>Dothideomycetes incertae sedis</taxon>
        <taxon>Coniosporium</taxon>
    </lineage>
</organism>
<proteinExistence type="predicted"/>
<comment type="caution">
    <text evidence="2">The sequence shown here is derived from an EMBL/GenBank/DDBJ whole genome shotgun (WGS) entry which is preliminary data.</text>
</comment>
<evidence type="ECO:0000313" key="2">
    <source>
        <dbReference type="EMBL" id="KAJ9660753.1"/>
    </source>
</evidence>
<name>A0ABQ9NKW4_9PEZI</name>
<dbReference type="EMBL" id="JAPDRL010000063">
    <property type="protein sequence ID" value="KAJ9660753.1"/>
    <property type="molecule type" value="Genomic_DNA"/>
</dbReference>
<dbReference type="Proteomes" id="UP001172684">
    <property type="component" value="Unassembled WGS sequence"/>
</dbReference>
<gene>
    <name evidence="2" type="ORF">H2201_006832</name>
</gene>
<feature type="region of interest" description="Disordered" evidence="1">
    <location>
        <begin position="1"/>
        <end position="26"/>
    </location>
</feature>
<accession>A0ABQ9NKW4</accession>